<keyword evidence="8" id="KW-1185">Reference proteome</keyword>
<dbReference type="AlphaFoldDB" id="B4R8X3"/>
<sequence length="888" mass="95700">MLCAAAAAAMLAEPALAQAPAAPQAPQGSQAEQGQPAYRDTRLPAERRAADLVARMTLEEKSRQIGHTAPAIPRLGVPAYNWWNEGLHGVARAGIATVFPQAIGMAATWDVDRMRGTADVIGTEFRAKYAERVHPDGSTDWYRGLTVWSPNINIFRDPRWGRGQETYGEDPYLTGRMGVAFIRGLQGQDPNFFKTIATAKHYAVHSGPESNRHREDVHPSAYDLEDTYLPAFRAAVTEGKVQAVMCAYNAVDGVPACASEDLMDQRLRRDWGFSGHVVSDCGAAANIYREDSLAYVKTPEEGITRALNAGMDLVCGDYRADWNTEAEATVSAVRKGMLDETVLDGALVRLFADRIRLGLFDPPAEVPFSKITAAQNDTPEHRAMSLEMAKASMTLLKNDGVLPLKGEPRRIAVVGPNADSVDALIGNYYGTPSNPVTVLAGIRARFPKAEVVYAEGTGLVGPASLPVPDAVLCADAACRTKGLKQEVFEGVALEGAPVETRTVANATFDWTGDRQSSARWTGYITPTRTGEHRFRFASDNGYRVFIDGKPVVDEWGVGDAPSILDGAIRLEAGKRYPIRVEGFQRGVKGRQRLIWSPPGQDGSDAVAAAKAADLVVFVGGLTARVEGEEMKLQVPGFAGGDRTSLDLPAPQQDLLRRLHATGKPVVLVLMNGSALSVNWADANLPAIVEAWYPGGEGGHAVAQLLAGDYSPAGRLPVTFYRSAGDLPPFADYAMKGRTYRYFGGEVLYPFGYGLSYTRFSYGAPQLSARSVSADGEITVTTQVTNTGGMDGEEVVQLYVSHPGRDGTPIRALQGFQRIGLKRGETRPVSFTLKDRQLSVVDAEGNRRVEPGRVEVWVGGGQPVSRPGLPEVAGGKAEFRITGSKTLPR</sequence>
<dbReference type="GO" id="GO:0031222">
    <property type="term" value="P:arabinan catabolic process"/>
    <property type="evidence" value="ECO:0007669"/>
    <property type="project" value="TreeGrafter"/>
</dbReference>
<comment type="similarity">
    <text evidence="1">Belongs to the glycosyl hydrolase 3 family.</text>
</comment>
<dbReference type="CAZy" id="GH3">
    <property type="family name" value="Glycoside Hydrolase Family 3"/>
</dbReference>
<dbReference type="InterPro" id="IPR026891">
    <property type="entry name" value="Fn3-like"/>
</dbReference>
<feature type="signal peptide" evidence="5">
    <location>
        <begin position="1"/>
        <end position="17"/>
    </location>
</feature>
<dbReference type="InterPro" id="IPR036962">
    <property type="entry name" value="Glyco_hydro_3_N_sf"/>
</dbReference>
<dbReference type="Gene3D" id="3.40.50.1700">
    <property type="entry name" value="Glycoside hydrolase family 3 C-terminal domain"/>
    <property type="match status" value="2"/>
</dbReference>
<accession>B4R8X3</accession>
<dbReference type="InterPro" id="IPR001764">
    <property type="entry name" value="Glyco_hydro_3_N"/>
</dbReference>
<feature type="compositionally biased region" description="Low complexity" evidence="4">
    <location>
        <begin position="20"/>
        <end position="37"/>
    </location>
</feature>
<evidence type="ECO:0000313" key="7">
    <source>
        <dbReference type="EMBL" id="ACG79338.1"/>
    </source>
</evidence>
<dbReference type="Pfam" id="PF07691">
    <property type="entry name" value="PA14"/>
    <property type="match status" value="1"/>
</dbReference>
<gene>
    <name evidence="7" type="ordered locus">PHZ_c2929</name>
</gene>
<dbReference type="PANTHER" id="PTHR42721:SF3">
    <property type="entry name" value="BETA-D-XYLOSIDASE 5-RELATED"/>
    <property type="match status" value="1"/>
</dbReference>
<dbReference type="Proteomes" id="UP000001868">
    <property type="component" value="Chromosome"/>
</dbReference>
<dbReference type="InterPro" id="IPR037524">
    <property type="entry name" value="PA14/GLEYA"/>
</dbReference>
<dbReference type="SMART" id="SM01217">
    <property type="entry name" value="Fn3_like"/>
    <property type="match status" value="1"/>
</dbReference>
<dbReference type="GO" id="GO:0046556">
    <property type="term" value="F:alpha-L-arabinofuranosidase activity"/>
    <property type="evidence" value="ECO:0007669"/>
    <property type="project" value="TreeGrafter"/>
</dbReference>
<dbReference type="GO" id="GO:0045493">
    <property type="term" value="P:xylan catabolic process"/>
    <property type="evidence" value="ECO:0007669"/>
    <property type="project" value="InterPro"/>
</dbReference>
<dbReference type="KEGG" id="pzu:PHZ_c2929"/>
<keyword evidence="3" id="KW-0378">Hydrolase</keyword>
<name>B4R8X3_PHEZH</name>
<protein>
    <submittedName>
        <fullName evidence="7">Glucan 1,4-beta-glucosidase</fullName>
    </submittedName>
</protein>
<dbReference type="PROSITE" id="PS51820">
    <property type="entry name" value="PA14"/>
    <property type="match status" value="1"/>
</dbReference>
<dbReference type="InterPro" id="IPR011658">
    <property type="entry name" value="PA14_dom"/>
</dbReference>
<dbReference type="PRINTS" id="PR00133">
    <property type="entry name" value="GLHYDRLASE3"/>
</dbReference>
<evidence type="ECO:0000313" key="8">
    <source>
        <dbReference type="Proteomes" id="UP000001868"/>
    </source>
</evidence>
<feature type="chain" id="PRO_5002821846" evidence="5">
    <location>
        <begin position="18"/>
        <end position="888"/>
    </location>
</feature>
<dbReference type="InterPro" id="IPR002772">
    <property type="entry name" value="Glyco_hydro_3_C"/>
</dbReference>
<reference evidence="7 8" key="1">
    <citation type="journal article" date="2008" name="BMC Genomics">
        <title>Complete genome of Phenylobacterium zucineum - a novel facultative intracellular bacterium isolated from human erythroleukemia cell line K562.</title>
        <authorList>
            <person name="Luo Y."/>
            <person name="Xu X."/>
            <person name="Ding Z."/>
            <person name="Liu Z."/>
            <person name="Zhang B."/>
            <person name="Yan Z."/>
            <person name="Sun J."/>
            <person name="Hu S."/>
            <person name="Hu X."/>
        </authorList>
    </citation>
    <scope>NUCLEOTIDE SEQUENCE [LARGE SCALE GENOMIC DNA]</scope>
    <source>
        <strain evidence="7 8">HLK1</strain>
    </source>
</reference>
<dbReference type="InterPro" id="IPR013783">
    <property type="entry name" value="Ig-like_fold"/>
</dbReference>
<evidence type="ECO:0000256" key="2">
    <source>
        <dbReference type="ARBA" id="ARBA00022729"/>
    </source>
</evidence>
<feature type="region of interest" description="Disordered" evidence="4">
    <location>
        <begin position="20"/>
        <end position="41"/>
    </location>
</feature>
<dbReference type="SUPFAM" id="SSF56988">
    <property type="entry name" value="Anthrax protective antigen"/>
    <property type="match status" value="1"/>
</dbReference>
<evidence type="ECO:0000256" key="5">
    <source>
        <dbReference type="SAM" id="SignalP"/>
    </source>
</evidence>
<dbReference type="InterPro" id="IPR044993">
    <property type="entry name" value="BXL"/>
</dbReference>
<dbReference type="Gene3D" id="3.20.20.300">
    <property type="entry name" value="Glycoside hydrolase, family 3, N-terminal domain"/>
    <property type="match status" value="1"/>
</dbReference>
<dbReference type="EMBL" id="CP000747">
    <property type="protein sequence ID" value="ACG79338.1"/>
    <property type="molecule type" value="Genomic_DNA"/>
</dbReference>
<evidence type="ECO:0000256" key="3">
    <source>
        <dbReference type="ARBA" id="ARBA00022801"/>
    </source>
</evidence>
<dbReference type="GO" id="GO:0009044">
    <property type="term" value="F:xylan 1,4-beta-xylosidase activity"/>
    <property type="evidence" value="ECO:0007669"/>
    <property type="project" value="InterPro"/>
</dbReference>
<dbReference type="SMART" id="SM00758">
    <property type="entry name" value="PA14"/>
    <property type="match status" value="1"/>
</dbReference>
<dbReference type="SUPFAM" id="SSF52279">
    <property type="entry name" value="Beta-D-glucan exohydrolase, C-terminal domain"/>
    <property type="match status" value="1"/>
</dbReference>
<dbReference type="Gene3D" id="2.60.40.10">
    <property type="entry name" value="Immunoglobulins"/>
    <property type="match status" value="1"/>
</dbReference>
<evidence type="ECO:0000256" key="4">
    <source>
        <dbReference type="SAM" id="MobiDB-lite"/>
    </source>
</evidence>
<feature type="domain" description="PA14" evidence="6">
    <location>
        <begin position="478"/>
        <end position="610"/>
    </location>
</feature>
<dbReference type="SUPFAM" id="SSF51445">
    <property type="entry name" value="(Trans)glycosidases"/>
    <property type="match status" value="1"/>
</dbReference>
<proteinExistence type="inferred from homology"/>
<dbReference type="Pfam" id="PF14310">
    <property type="entry name" value="Fn3-like"/>
    <property type="match status" value="1"/>
</dbReference>
<dbReference type="PANTHER" id="PTHR42721">
    <property type="entry name" value="SUGAR HYDROLASE-RELATED"/>
    <property type="match status" value="1"/>
</dbReference>
<dbReference type="Pfam" id="PF00933">
    <property type="entry name" value="Glyco_hydro_3"/>
    <property type="match status" value="1"/>
</dbReference>
<organism evidence="7 8">
    <name type="scientific">Phenylobacterium zucineum (strain HLK1)</name>
    <dbReference type="NCBI Taxonomy" id="450851"/>
    <lineage>
        <taxon>Bacteria</taxon>
        <taxon>Pseudomonadati</taxon>
        <taxon>Pseudomonadota</taxon>
        <taxon>Alphaproteobacteria</taxon>
        <taxon>Caulobacterales</taxon>
        <taxon>Caulobacteraceae</taxon>
        <taxon>Phenylobacterium</taxon>
    </lineage>
</organism>
<evidence type="ECO:0000259" key="6">
    <source>
        <dbReference type="PROSITE" id="PS51820"/>
    </source>
</evidence>
<dbReference type="InterPro" id="IPR017853">
    <property type="entry name" value="GH"/>
</dbReference>
<dbReference type="HOGENOM" id="CLU_004542_5_3_5"/>
<dbReference type="Pfam" id="PF01915">
    <property type="entry name" value="Glyco_hydro_3_C"/>
    <property type="match status" value="1"/>
</dbReference>
<dbReference type="eggNOG" id="COG1472">
    <property type="taxonomic scope" value="Bacteria"/>
</dbReference>
<dbReference type="STRING" id="450851.PHZ_c2929"/>
<keyword evidence="2 5" id="KW-0732">Signal</keyword>
<evidence type="ECO:0000256" key="1">
    <source>
        <dbReference type="ARBA" id="ARBA00005336"/>
    </source>
</evidence>
<dbReference type="InterPro" id="IPR036881">
    <property type="entry name" value="Glyco_hydro_3_C_sf"/>
</dbReference>